<dbReference type="STRING" id="645134.A0A0L0HL58"/>
<evidence type="ECO:0000313" key="2">
    <source>
        <dbReference type="EMBL" id="KND02161.1"/>
    </source>
</evidence>
<dbReference type="PANTHER" id="PTHR43162">
    <property type="match status" value="1"/>
</dbReference>
<dbReference type="OMA" id="WKQIVPE"/>
<evidence type="ECO:0000259" key="1">
    <source>
        <dbReference type="Pfam" id="PF05368"/>
    </source>
</evidence>
<proteinExistence type="predicted"/>
<dbReference type="GeneID" id="27686223"/>
<dbReference type="InParanoid" id="A0A0L0HL58"/>
<reference evidence="2 3" key="1">
    <citation type="submission" date="2009-08" db="EMBL/GenBank/DDBJ databases">
        <title>The Genome Sequence of Spizellomyces punctatus strain DAOM BR117.</title>
        <authorList>
            <consortium name="The Broad Institute Genome Sequencing Platform"/>
            <person name="Russ C."/>
            <person name="Cuomo C."/>
            <person name="Shea T."/>
            <person name="Young S.K."/>
            <person name="Zeng Q."/>
            <person name="Koehrsen M."/>
            <person name="Haas B."/>
            <person name="Borodovsky M."/>
            <person name="Guigo R."/>
            <person name="Alvarado L."/>
            <person name="Berlin A."/>
            <person name="Bochicchio J."/>
            <person name="Borenstein D."/>
            <person name="Chapman S."/>
            <person name="Chen Z."/>
            <person name="Engels R."/>
            <person name="Freedman E."/>
            <person name="Gellesch M."/>
            <person name="Goldberg J."/>
            <person name="Griggs A."/>
            <person name="Gujja S."/>
            <person name="Heiman D."/>
            <person name="Hepburn T."/>
            <person name="Howarth C."/>
            <person name="Jen D."/>
            <person name="Larson L."/>
            <person name="Lewis B."/>
            <person name="Mehta T."/>
            <person name="Park D."/>
            <person name="Pearson M."/>
            <person name="Roberts A."/>
            <person name="Saif S."/>
            <person name="Shenoy N."/>
            <person name="Sisk P."/>
            <person name="Stolte C."/>
            <person name="Sykes S."/>
            <person name="Thomson T."/>
            <person name="Walk T."/>
            <person name="White J."/>
            <person name="Yandava C."/>
            <person name="Burger G."/>
            <person name="Gray M.W."/>
            <person name="Holland P.W.H."/>
            <person name="King N."/>
            <person name="Lang F.B.F."/>
            <person name="Roger A.J."/>
            <person name="Ruiz-Trillo I."/>
            <person name="Lander E."/>
            <person name="Nusbaum C."/>
        </authorList>
    </citation>
    <scope>NUCLEOTIDE SEQUENCE [LARGE SCALE GENOMIC DNA]</scope>
    <source>
        <strain evidence="2 3">DAOM BR117</strain>
    </source>
</reference>
<sequence length="296" mass="32278">MIYIVTGSTGNVGTHLVSYLRSHNLRTHCIVHSASKAPGLEKEGCTTSIADINNPSDLSAGFSHDSPSTVFFLHPEDFSRDIFTEAGRTANSFVQAVRSAGNVKRVIFLSTLGAELASGSGFLRTCHIIERILQKELECETIIIRAAYFMENWALSLAAVKDGQNILTSTVPNVGDKLAMVAASDIAHVIGDWMVKEQVDKGIKVVQVVGPDEYAPQEVANAAARILKRDVSVEYIGEQGIRNLGKQLNWSEVTLQAWIETAKILGDRRINLVHGDDILLVRGTKSLTEFCSEQLA</sequence>
<organism evidence="2 3">
    <name type="scientific">Spizellomyces punctatus (strain DAOM BR117)</name>
    <dbReference type="NCBI Taxonomy" id="645134"/>
    <lineage>
        <taxon>Eukaryota</taxon>
        <taxon>Fungi</taxon>
        <taxon>Fungi incertae sedis</taxon>
        <taxon>Chytridiomycota</taxon>
        <taxon>Chytridiomycota incertae sedis</taxon>
        <taxon>Chytridiomycetes</taxon>
        <taxon>Spizellomycetales</taxon>
        <taxon>Spizellomycetaceae</taxon>
        <taxon>Spizellomyces</taxon>
    </lineage>
</organism>
<dbReference type="AlphaFoldDB" id="A0A0L0HL58"/>
<dbReference type="VEuPathDB" id="FungiDB:SPPG_02653"/>
<dbReference type="eggNOG" id="ENOG502SAYW">
    <property type="taxonomic scope" value="Eukaryota"/>
</dbReference>
<dbReference type="PANTHER" id="PTHR43162:SF1">
    <property type="entry name" value="PRESTALK A DIFFERENTIATION PROTEIN A"/>
    <property type="match status" value="1"/>
</dbReference>
<dbReference type="InterPro" id="IPR008030">
    <property type="entry name" value="NmrA-like"/>
</dbReference>
<dbReference type="Gene3D" id="3.40.50.720">
    <property type="entry name" value="NAD(P)-binding Rossmann-like Domain"/>
    <property type="match status" value="1"/>
</dbReference>
<evidence type="ECO:0000313" key="3">
    <source>
        <dbReference type="Proteomes" id="UP000053201"/>
    </source>
</evidence>
<dbReference type="Proteomes" id="UP000053201">
    <property type="component" value="Unassembled WGS sequence"/>
</dbReference>
<keyword evidence="3" id="KW-1185">Reference proteome</keyword>
<dbReference type="RefSeq" id="XP_016610200.1">
    <property type="nucleotide sequence ID" value="XM_016750935.1"/>
</dbReference>
<dbReference type="OrthoDB" id="419598at2759"/>
<name>A0A0L0HL58_SPIPD</name>
<accession>A0A0L0HL58</accession>
<gene>
    <name evidence="2" type="ORF">SPPG_02653</name>
</gene>
<dbReference type="InterPro" id="IPR036291">
    <property type="entry name" value="NAD(P)-bd_dom_sf"/>
</dbReference>
<dbReference type="EMBL" id="KQ257453">
    <property type="protein sequence ID" value="KND02161.1"/>
    <property type="molecule type" value="Genomic_DNA"/>
</dbReference>
<feature type="domain" description="NmrA-like" evidence="1">
    <location>
        <begin position="4"/>
        <end position="246"/>
    </location>
</feature>
<dbReference type="Gene3D" id="3.90.25.10">
    <property type="entry name" value="UDP-galactose 4-epimerase, domain 1"/>
    <property type="match status" value="1"/>
</dbReference>
<dbReference type="InterPro" id="IPR051604">
    <property type="entry name" value="Ergot_Alk_Oxidoreductase"/>
</dbReference>
<dbReference type="Pfam" id="PF05368">
    <property type="entry name" value="NmrA"/>
    <property type="match status" value="1"/>
</dbReference>
<protein>
    <recommendedName>
        <fullName evidence="1">NmrA-like domain-containing protein</fullName>
    </recommendedName>
</protein>
<dbReference type="SUPFAM" id="SSF51735">
    <property type="entry name" value="NAD(P)-binding Rossmann-fold domains"/>
    <property type="match status" value="1"/>
</dbReference>